<accession>A0ABQ5F1T8</accession>
<name>A0ABQ5F1T8_9ASTR</name>
<sequence length="883" mass="100044">MIMDEAHKFKYSVHPGADKMYYDLRDTYWWLGMKRYIATYVSKCLTCSKVKAEHQRPSGLLQQPEIPEWKWDKITMDFITKLPRSKSGHDTIWVIVDRLTKSAHFLAIREDYSTEKLAKIYIDEIVARHGVPVSIISDRDGRFTSRCWQTVQKALGTRLDMSTAYHPQTDGKSERTFQTLEDMLRACVIDFDGSWDVHLPLAEFSYNNSYHSSIRCAPFEALYGRKCRSPILWAEIGESSLIGPELVQETTDKVVLIKEKLKAVRDRQKSYVDNRRKPLEFEVGDQVMLKVSPWKGVIRFGKKGKLAPRYVGPFEILERIGLSEIKIDKTLRFVEELVEIMDREVKSLNRSKIALVKKIDLAESNYSTWSYFFKGHCSNFGVLKHIEGSSTQSSTSTPPTDDWITADSIVKSWIFLTLSSTLRKRLTKANPKTAKDAWDTIEAIFQDNKRTRVVALKGEIRMIQMGDQTADEYFSNIDSIVTLLNDLGSDVSQDDVVTYAINGLSDKYGSLAQIIAHKEPFPDLFIVRLMVSTEEMRIRNKFSLPMSSTRSNSSQNNTRTNTSNMHTGIGFGNRGLDLAAQQQLLSLLQAQNTLLAQYGLSTISIPRTPIGFNNSGQRIVPAQPSAQQQLMTHGLTPNQQALFTNDPANANWHMDTGASSHLNSSAHNLSTIFNSRMYPSVLVGDGKSIPVTNTGHSTLPTPYRPLHLNNVLVTPNIVKNLIYVRQFVRENKCTIEFDEFGFSVKDFRTRGGGCRVLCVKFSLRCDRNGESLPRSTSPSYLKLFWLVQQTWHNDLRSSWKGTVEGSDTAYLLLYVDDIVLTASSIALLQRIIASLHAEFFMTDLGPLNYFLGVSVTRNTSGMFLSQQKYATKVLERDTVTTMA</sequence>
<dbReference type="GO" id="GO:0003964">
    <property type="term" value="F:RNA-directed DNA polymerase activity"/>
    <property type="evidence" value="ECO:0007669"/>
    <property type="project" value="UniProtKB-KW"/>
</dbReference>
<feature type="domain" description="Integrase catalytic" evidence="1">
    <location>
        <begin position="63"/>
        <end position="226"/>
    </location>
</feature>
<evidence type="ECO:0000313" key="3">
    <source>
        <dbReference type="Proteomes" id="UP001151760"/>
    </source>
</evidence>
<dbReference type="InterPro" id="IPR041588">
    <property type="entry name" value="Integrase_H2C2"/>
</dbReference>
<keyword evidence="2" id="KW-0548">Nucleotidyltransferase</keyword>
<dbReference type="InterPro" id="IPR056924">
    <property type="entry name" value="SH3_Tf2-1"/>
</dbReference>
<dbReference type="Gene3D" id="3.30.420.10">
    <property type="entry name" value="Ribonuclease H-like superfamily/Ribonuclease H"/>
    <property type="match status" value="1"/>
</dbReference>
<dbReference type="InterPro" id="IPR013103">
    <property type="entry name" value="RVT_2"/>
</dbReference>
<dbReference type="InterPro" id="IPR012337">
    <property type="entry name" value="RNaseH-like_sf"/>
</dbReference>
<keyword evidence="3" id="KW-1185">Reference proteome</keyword>
<evidence type="ECO:0000313" key="2">
    <source>
        <dbReference type="EMBL" id="GJT57003.1"/>
    </source>
</evidence>
<reference evidence="2" key="1">
    <citation type="journal article" date="2022" name="Int. J. Mol. Sci.">
        <title>Draft Genome of Tanacetum Coccineum: Genomic Comparison of Closely Related Tanacetum-Family Plants.</title>
        <authorList>
            <person name="Yamashiro T."/>
            <person name="Shiraishi A."/>
            <person name="Nakayama K."/>
            <person name="Satake H."/>
        </authorList>
    </citation>
    <scope>NUCLEOTIDE SEQUENCE</scope>
</reference>
<evidence type="ECO:0000259" key="1">
    <source>
        <dbReference type="PROSITE" id="PS50994"/>
    </source>
</evidence>
<dbReference type="Pfam" id="PF17921">
    <property type="entry name" value="Integrase_H2C2"/>
    <property type="match status" value="1"/>
</dbReference>
<dbReference type="InterPro" id="IPR036397">
    <property type="entry name" value="RNaseH_sf"/>
</dbReference>
<dbReference type="Gene3D" id="1.10.340.70">
    <property type="match status" value="1"/>
</dbReference>
<keyword evidence="2" id="KW-0808">Transferase</keyword>
<proteinExistence type="predicted"/>
<reference evidence="2" key="2">
    <citation type="submission" date="2022-01" db="EMBL/GenBank/DDBJ databases">
        <authorList>
            <person name="Yamashiro T."/>
            <person name="Shiraishi A."/>
            <person name="Satake H."/>
            <person name="Nakayama K."/>
        </authorList>
    </citation>
    <scope>NUCLEOTIDE SEQUENCE</scope>
</reference>
<dbReference type="InterPro" id="IPR001584">
    <property type="entry name" value="Integrase_cat-core"/>
</dbReference>
<organism evidence="2 3">
    <name type="scientific">Tanacetum coccineum</name>
    <dbReference type="NCBI Taxonomy" id="301880"/>
    <lineage>
        <taxon>Eukaryota</taxon>
        <taxon>Viridiplantae</taxon>
        <taxon>Streptophyta</taxon>
        <taxon>Embryophyta</taxon>
        <taxon>Tracheophyta</taxon>
        <taxon>Spermatophyta</taxon>
        <taxon>Magnoliopsida</taxon>
        <taxon>eudicotyledons</taxon>
        <taxon>Gunneridae</taxon>
        <taxon>Pentapetalae</taxon>
        <taxon>asterids</taxon>
        <taxon>campanulids</taxon>
        <taxon>Asterales</taxon>
        <taxon>Asteraceae</taxon>
        <taxon>Asteroideae</taxon>
        <taxon>Anthemideae</taxon>
        <taxon>Anthemidinae</taxon>
        <taxon>Tanacetum</taxon>
    </lineage>
</organism>
<dbReference type="Pfam" id="PF14223">
    <property type="entry name" value="Retrotran_gag_2"/>
    <property type="match status" value="1"/>
</dbReference>
<keyword evidence="2" id="KW-0695">RNA-directed DNA polymerase</keyword>
<protein>
    <submittedName>
        <fullName evidence="2">Reverse transcriptase domain-containing protein</fullName>
    </submittedName>
</protein>
<gene>
    <name evidence="2" type="ORF">Tco_0992057</name>
</gene>
<dbReference type="PANTHER" id="PTHR45835">
    <property type="entry name" value="YALI0A06105P"/>
    <property type="match status" value="1"/>
</dbReference>
<dbReference type="SUPFAM" id="SSF53098">
    <property type="entry name" value="Ribonuclease H-like"/>
    <property type="match status" value="1"/>
</dbReference>
<dbReference type="PROSITE" id="PS50994">
    <property type="entry name" value="INTEGRASE"/>
    <property type="match status" value="1"/>
</dbReference>
<dbReference type="Proteomes" id="UP001151760">
    <property type="component" value="Unassembled WGS sequence"/>
</dbReference>
<dbReference type="InterPro" id="IPR054722">
    <property type="entry name" value="PolX-like_BBD"/>
</dbReference>
<dbReference type="Pfam" id="PF07727">
    <property type="entry name" value="RVT_2"/>
    <property type="match status" value="1"/>
</dbReference>
<comment type="caution">
    <text evidence="2">The sequence shown here is derived from an EMBL/GenBank/DDBJ whole genome shotgun (WGS) entry which is preliminary data.</text>
</comment>
<dbReference type="Pfam" id="PF22936">
    <property type="entry name" value="Pol_BBD"/>
    <property type="match status" value="1"/>
</dbReference>
<dbReference type="Pfam" id="PF24626">
    <property type="entry name" value="SH3_Tf2-1"/>
    <property type="match status" value="1"/>
</dbReference>
<dbReference type="EMBL" id="BQNB010016895">
    <property type="protein sequence ID" value="GJT57003.1"/>
    <property type="molecule type" value="Genomic_DNA"/>
</dbReference>
<dbReference type="PANTHER" id="PTHR45835:SF99">
    <property type="entry name" value="CHROMO DOMAIN-CONTAINING PROTEIN-RELATED"/>
    <property type="match status" value="1"/>
</dbReference>